<reference evidence="3" key="1">
    <citation type="submission" date="2024-02" db="UniProtKB">
        <authorList>
            <consortium name="WormBaseParasite"/>
        </authorList>
    </citation>
    <scope>IDENTIFICATION</scope>
</reference>
<feature type="chain" id="PRO_5042170143" evidence="1">
    <location>
        <begin position="17"/>
        <end position="255"/>
    </location>
</feature>
<keyword evidence="2" id="KW-1185">Reference proteome</keyword>
<proteinExistence type="predicted"/>
<keyword evidence="1" id="KW-0732">Signal</keyword>
<organism evidence="2 3">
    <name type="scientific">Mesorhabditis belari</name>
    <dbReference type="NCBI Taxonomy" id="2138241"/>
    <lineage>
        <taxon>Eukaryota</taxon>
        <taxon>Metazoa</taxon>
        <taxon>Ecdysozoa</taxon>
        <taxon>Nematoda</taxon>
        <taxon>Chromadorea</taxon>
        <taxon>Rhabditida</taxon>
        <taxon>Rhabditina</taxon>
        <taxon>Rhabditomorpha</taxon>
        <taxon>Rhabditoidea</taxon>
        <taxon>Rhabditidae</taxon>
        <taxon>Mesorhabditinae</taxon>
        <taxon>Mesorhabditis</taxon>
    </lineage>
</organism>
<name>A0AAF3FH27_9BILA</name>
<dbReference type="AlphaFoldDB" id="A0AAF3FH27"/>
<sequence>MLFLFSFFLFPLEIFGFLTQNTVNGRLAEFRQVSDIFLTGRSNLTYQQQLDLDLYEKDNKIVRVPFEGWPLGHGMVFYVEALNYYSFWDLLDVFFELRVSSVSRKIPHHCPNASILYVQSEFNEILCRVPYSMNNNGEMEFACRVENPKRYIIAKKSAVSATVRIPCDYMNNFVITEGLLTARYRQKGLPCNEECRLAPVYAYTPEFGTPKNIDIKACTLAAGTTNVRRRVGCYDSERTGLDVRAKIDEMLDRVR</sequence>
<evidence type="ECO:0000256" key="1">
    <source>
        <dbReference type="SAM" id="SignalP"/>
    </source>
</evidence>
<dbReference type="WBParaSite" id="MBELARI_LOCUS6389">
    <property type="protein sequence ID" value="MBELARI_LOCUS6389"/>
    <property type="gene ID" value="MBELARI_LOCUS6389"/>
</dbReference>
<accession>A0AAF3FH27</accession>
<feature type="signal peptide" evidence="1">
    <location>
        <begin position="1"/>
        <end position="16"/>
    </location>
</feature>
<evidence type="ECO:0000313" key="2">
    <source>
        <dbReference type="Proteomes" id="UP000887575"/>
    </source>
</evidence>
<evidence type="ECO:0000313" key="3">
    <source>
        <dbReference type="WBParaSite" id="MBELARI_LOCUS6389"/>
    </source>
</evidence>
<protein>
    <submittedName>
        <fullName evidence="3">Uncharacterized protein</fullName>
    </submittedName>
</protein>
<dbReference type="Proteomes" id="UP000887575">
    <property type="component" value="Unassembled WGS sequence"/>
</dbReference>